<evidence type="ECO:0000256" key="3">
    <source>
        <dbReference type="ARBA" id="ARBA00019079"/>
    </source>
</evidence>
<evidence type="ECO:0000256" key="7">
    <source>
        <dbReference type="ARBA" id="ARBA00022729"/>
    </source>
</evidence>
<evidence type="ECO:0000313" key="11">
    <source>
        <dbReference type="Proteomes" id="UP000289886"/>
    </source>
</evidence>
<evidence type="ECO:0000256" key="5">
    <source>
        <dbReference type="ARBA" id="ARBA00022685"/>
    </source>
</evidence>
<dbReference type="GO" id="GO:0005184">
    <property type="term" value="F:neuropeptide hormone activity"/>
    <property type="evidence" value="ECO:0007669"/>
    <property type="project" value="TreeGrafter"/>
</dbReference>
<keyword evidence="8" id="KW-0527">Neuropeptide</keyword>
<name>A0A662Z2H8_ACIRT</name>
<comment type="caution">
    <text evidence="10">The sequence shown here is derived from an EMBL/GenBank/DDBJ whole genome shotgun (WGS) entry which is preliminary data.</text>
</comment>
<evidence type="ECO:0000256" key="1">
    <source>
        <dbReference type="ARBA" id="ARBA00004613"/>
    </source>
</evidence>
<dbReference type="PROSITE" id="PS00861">
    <property type="entry name" value="GALANIN"/>
    <property type="match status" value="1"/>
</dbReference>
<evidence type="ECO:0000313" key="10">
    <source>
        <dbReference type="EMBL" id="RXN01949.1"/>
    </source>
</evidence>
<dbReference type="AlphaFoldDB" id="A0A662Z2H8"/>
<evidence type="ECO:0000256" key="2">
    <source>
        <dbReference type="ARBA" id="ARBA00006871"/>
    </source>
</evidence>
<sequence length="272" mass="30109">MELAQEAVDGAGTGSEMQILASRIKGHVYSPVEHGRYGRVHMKLRELGKVLSSIDGEIERTAGMLDDGVGHLSEHLALCADRRFRQKGRHFCQKAKPEASRVCRCESEPLGEHDSCHDSEMHEGELWIAPACKDSEVTLFLLKDRISETDKIKAGKLISNNYVPNTSHTKGPYRCTSNSPESIQVNLNIRIGMEDDSSPTKRTGKCPSTASAFAKEKRGWTLNSAGYLLGPRTLRIPDENVIRTVVDFLSYLRLKEMGALDDLPSSEEGTQP</sequence>
<dbReference type="InterPro" id="IPR008174">
    <property type="entry name" value="Galanin"/>
</dbReference>
<keyword evidence="11" id="KW-1185">Reference proteome</keyword>
<dbReference type="PANTHER" id="PTHR16839:SF1">
    <property type="entry name" value="GALANIN PEPTIDES"/>
    <property type="match status" value="1"/>
</dbReference>
<dbReference type="PANTHER" id="PTHR16839">
    <property type="entry name" value="GALANIN"/>
    <property type="match status" value="1"/>
</dbReference>
<protein>
    <recommendedName>
        <fullName evidence="3">Galanin peptides</fullName>
    </recommendedName>
</protein>
<dbReference type="Pfam" id="PF06540">
    <property type="entry name" value="GMAP"/>
    <property type="match status" value="1"/>
</dbReference>
<gene>
    <name evidence="10" type="ORF">EOD39_3744</name>
</gene>
<reference evidence="10 11" key="1">
    <citation type="submission" date="2019-01" db="EMBL/GenBank/DDBJ databases">
        <title>Draft Genome and Complete Hox-Cluster Characterization of the Sterlet Sturgeon (Acipenser ruthenus).</title>
        <authorList>
            <person name="Wei Q."/>
        </authorList>
    </citation>
    <scope>NUCLEOTIDE SEQUENCE [LARGE SCALE GENOMIC DNA]</scope>
    <source>
        <strain evidence="10">WHYD16114868_AA</strain>
        <tissue evidence="10">Blood</tissue>
    </source>
</reference>
<feature type="domain" description="Galanin" evidence="9">
    <location>
        <begin position="219"/>
        <end position="231"/>
    </location>
</feature>
<proteinExistence type="inferred from homology"/>
<keyword evidence="7" id="KW-0732">Signal</keyword>
<dbReference type="GO" id="GO:0031763">
    <property type="term" value="F:galanin receptor binding"/>
    <property type="evidence" value="ECO:0007669"/>
    <property type="project" value="TreeGrafter"/>
</dbReference>
<dbReference type="InterPro" id="IPR008175">
    <property type="entry name" value="Galanin_pre"/>
</dbReference>
<dbReference type="InterPro" id="IPR013068">
    <property type="entry name" value="GMAP"/>
</dbReference>
<dbReference type="Pfam" id="PF01296">
    <property type="entry name" value="Galanin"/>
    <property type="match status" value="1"/>
</dbReference>
<evidence type="ECO:0000259" key="9">
    <source>
        <dbReference type="PROSITE" id="PS00861"/>
    </source>
</evidence>
<dbReference type="Proteomes" id="UP000289886">
    <property type="component" value="Unassembled WGS sequence"/>
</dbReference>
<accession>A0A662Z2H8</accession>
<dbReference type="GO" id="GO:0005615">
    <property type="term" value="C:extracellular space"/>
    <property type="evidence" value="ECO:0007669"/>
    <property type="project" value="TreeGrafter"/>
</dbReference>
<evidence type="ECO:0000256" key="4">
    <source>
        <dbReference type="ARBA" id="ARBA00022525"/>
    </source>
</evidence>
<dbReference type="GO" id="GO:0007218">
    <property type="term" value="P:neuropeptide signaling pathway"/>
    <property type="evidence" value="ECO:0007669"/>
    <property type="project" value="UniProtKB-KW"/>
</dbReference>
<evidence type="ECO:0000256" key="8">
    <source>
        <dbReference type="ARBA" id="ARBA00023320"/>
    </source>
</evidence>
<dbReference type="EMBL" id="SCEB01000008">
    <property type="protein sequence ID" value="RXN01949.1"/>
    <property type="molecule type" value="Genomic_DNA"/>
</dbReference>
<keyword evidence="6" id="KW-0372">Hormone</keyword>
<evidence type="ECO:0000256" key="6">
    <source>
        <dbReference type="ARBA" id="ARBA00022702"/>
    </source>
</evidence>
<organism evidence="10 11">
    <name type="scientific">Acipenser ruthenus</name>
    <name type="common">Sterlet sturgeon</name>
    <dbReference type="NCBI Taxonomy" id="7906"/>
    <lineage>
        <taxon>Eukaryota</taxon>
        <taxon>Metazoa</taxon>
        <taxon>Chordata</taxon>
        <taxon>Craniata</taxon>
        <taxon>Vertebrata</taxon>
        <taxon>Euteleostomi</taxon>
        <taxon>Actinopterygii</taxon>
        <taxon>Chondrostei</taxon>
        <taxon>Acipenseriformes</taxon>
        <taxon>Acipenseridae</taxon>
        <taxon>Acipenser</taxon>
    </lineage>
</organism>
<comment type="similarity">
    <text evidence="2">Belongs to the galanin family.</text>
</comment>
<keyword evidence="4" id="KW-0964">Secreted</keyword>
<keyword evidence="5" id="KW-0165">Cleavage on pair of basic residues</keyword>
<comment type="subcellular location">
    <subcellularLocation>
        <location evidence="1">Secreted</location>
    </subcellularLocation>
</comment>
<dbReference type="SMART" id="SM00071">
    <property type="entry name" value="Galanin"/>
    <property type="match status" value="1"/>
</dbReference>
<dbReference type="GO" id="GO:0030141">
    <property type="term" value="C:secretory granule"/>
    <property type="evidence" value="ECO:0007669"/>
    <property type="project" value="TreeGrafter"/>
</dbReference>